<dbReference type="InterPro" id="IPR012296">
    <property type="entry name" value="Nuclease_put_TT1808"/>
</dbReference>
<evidence type="ECO:0000259" key="2">
    <source>
        <dbReference type="Pfam" id="PF05685"/>
    </source>
</evidence>
<reference evidence="4" key="1">
    <citation type="journal article" date="2019" name="Int. J. Syst. Evol. Microbiol.">
        <title>The Global Catalogue of Microorganisms (GCM) 10K type strain sequencing project: providing services to taxonomists for standard genome sequencing and annotation.</title>
        <authorList>
            <consortium name="The Broad Institute Genomics Platform"/>
            <consortium name="The Broad Institute Genome Sequencing Center for Infectious Disease"/>
            <person name="Wu L."/>
            <person name="Ma J."/>
        </authorList>
    </citation>
    <scope>NUCLEOTIDE SEQUENCE [LARGE SCALE GENOMIC DNA]</scope>
    <source>
        <strain evidence="4">JCM 18459</strain>
    </source>
</reference>
<feature type="compositionally biased region" description="Low complexity" evidence="1">
    <location>
        <begin position="100"/>
        <end position="163"/>
    </location>
</feature>
<dbReference type="Gene3D" id="3.90.1570.10">
    <property type="entry name" value="tt1808, chain A"/>
    <property type="match status" value="1"/>
</dbReference>
<dbReference type="SUPFAM" id="SSF52980">
    <property type="entry name" value="Restriction endonuclease-like"/>
    <property type="match status" value="1"/>
</dbReference>
<dbReference type="Pfam" id="PF05685">
    <property type="entry name" value="Uma2"/>
    <property type="match status" value="1"/>
</dbReference>
<evidence type="ECO:0000256" key="1">
    <source>
        <dbReference type="SAM" id="MobiDB-lite"/>
    </source>
</evidence>
<evidence type="ECO:0000313" key="3">
    <source>
        <dbReference type="EMBL" id="GAA5141283.1"/>
    </source>
</evidence>
<dbReference type="EMBL" id="BAABKG010000001">
    <property type="protein sequence ID" value="GAA5141283.1"/>
    <property type="molecule type" value="Genomic_DNA"/>
</dbReference>
<protein>
    <recommendedName>
        <fullName evidence="2">Putative restriction endonuclease domain-containing protein</fullName>
    </recommendedName>
</protein>
<accession>A0ABP9P6E3</accession>
<dbReference type="InterPro" id="IPR011335">
    <property type="entry name" value="Restrct_endonuc-II-like"/>
</dbReference>
<feature type="compositionally biased region" description="Basic residues" evidence="1">
    <location>
        <begin position="164"/>
        <end position="173"/>
    </location>
</feature>
<keyword evidence="4" id="KW-1185">Reference proteome</keyword>
<name>A0ABP9P6E3_9ACTN</name>
<gene>
    <name evidence="3" type="ORF">GCM10023340_02740</name>
</gene>
<dbReference type="InterPro" id="IPR008538">
    <property type="entry name" value="Uma2"/>
</dbReference>
<dbReference type="CDD" id="cd06260">
    <property type="entry name" value="DUF820-like"/>
    <property type="match status" value="1"/>
</dbReference>
<proteinExistence type="predicted"/>
<organism evidence="3 4">
    <name type="scientific">Nocardioides marinquilinus</name>
    <dbReference type="NCBI Taxonomy" id="1210400"/>
    <lineage>
        <taxon>Bacteria</taxon>
        <taxon>Bacillati</taxon>
        <taxon>Actinomycetota</taxon>
        <taxon>Actinomycetes</taxon>
        <taxon>Propionibacteriales</taxon>
        <taxon>Nocardioidaceae</taxon>
        <taxon>Nocardioides</taxon>
    </lineage>
</organism>
<comment type="caution">
    <text evidence="3">The sequence shown here is derived from an EMBL/GenBank/DDBJ whole genome shotgun (WGS) entry which is preliminary data.</text>
</comment>
<sequence length="173" mass="18342">MESVTTMPRRGQGLTRADLAAFPDDGWRYELLDGMLLVSPSPSLAHQRAALNLAVLLHAACPDDLYVMVAPFDVTLADDTVFIPDLLVAPRADFTAKDLPGAPCSPSRSSPRAPGWSTATSRRPASRRPAAPRSGWSTRSSPGSPSGSSTMAATARSSTSRAGSRGRRPPRSR</sequence>
<evidence type="ECO:0000313" key="4">
    <source>
        <dbReference type="Proteomes" id="UP001500221"/>
    </source>
</evidence>
<feature type="region of interest" description="Disordered" evidence="1">
    <location>
        <begin position="97"/>
        <end position="173"/>
    </location>
</feature>
<feature type="domain" description="Putative restriction endonuclease" evidence="2">
    <location>
        <begin position="19"/>
        <end position="102"/>
    </location>
</feature>
<dbReference type="Proteomes" id="UP001500221">
    <property type="component" value="Unassembled WGS sequence"/>
</dbReference>